<keyword evidence="4 7" id="KW-0808">Transferase</keyword>
<evidence type="ECO:0000313" key="8">
    <source>
        <dbReference type="Proteomes" id="UP000244081"/>
    </source>
</evidence>
<dbReference type="InterPro" id="IPR014008">
    <property type="entry name" value="Cbl_synth_MTase_CbiT"/>
</dbReference>
<organism evidence="7 8">
    <name type="scientific">Breoghania corrubedonensis</name>
    <dbReference type="NCBI Taxonomy" id="665038"/>
    <lineage>
        <taxon>Bacteria</taxon>
        <taxon>Pseudomonadati</taxon>
        <taxon>Pseudomonadota</taxon>
        <taxon>Alphaproteobacteria</taxon>
        <taxon>Hyphomicrobiales</taxon>
        <taxon>Stappiaceae</taxon>
        <taxon>Breoghania</taxon>
    </lineage>
</organism>
<keyword evidence="8" id="KW-1185">Reference proteome</keyword>
<dbReference type="GO" id="GO:0032259">
    <property type="term" value="P:methylation"/>
    <property type="evidence" value="ECO:0007669"/>
    <property type="project" value="UniProtKB-KW"/>
</dbReference>
<dbReference type="GO" id="GO:0009236">
    <property type="term" value="P:cobalamin biosynthetic process"/>
    <property type="evidence" value="ECO:0007669"/>
    <property type="project" value="UniProtKB-UniPathway"/>
</dbReference>
<dbReference type="Gene3D" id="3.40.50.150">
    <property type="entry name" value="Vaccinia Virus protein VP39"/>
    <property type="match status" value="1"/>
</dbReference>
<dbReference type="InterPro" id="IPR012818">
    <property type="entry name" value="CbiE"/>
</dbReference>
<evidence type="ECO:0000313" key="7">
    <source>
        <dbReference type="EMBL" id="PTW62667.1"/>
    </source>
</evidence>
<dbReference type="SUPFAM" id="SSF53790">
    <property type="entry name" value="Tetrapyrrole methylase"/>
    <property type="match status" value="1"/>
</dbReference>
<protein>
    <submittedName>
        <fullName evidence="7">Precorrin-6Y C5,15-methyltransferase (Decarboxylating)</fullName>
    </submittedName>
</protein>
<proteinExistence type="predicted"/>
<evidence type="ECO:0000256" key="2">
    <source>
        <dbReference type="ARBA" id="ARBA00022573"/>
    </source>
</evidence>
<dbReference type="AlphaFoldDB" id="A0A2T5VFY1"/>
<dbReference type="GO" id="GO:0008276">
    <property type="term" value="F:protein methyltransferase activity"/>
    <property type="evidence" value="ECO:0007669"/>
    <property type="project" value="InterPro"/>
</dbReference>
<evidence type="ECO:0000256" key="1">
    <source>
        <dbReference type="ARBA" id="ARBA00004953"/>
    </source>
</evidence>
<comment type="pathway">
    <text evidence="1">Cofactor biosynthesis; adenosylcobalamin biosynthesis.</text>
</comment>
<dbReference type="SUPFAM" id="SSF53335">
    <property type="entry name" value="S-adenosyl-L-methionine-dependent methyltransferases"/>
    <property type="match status" value="1"/>
</dbReference>
<dbReference type="NCBIfam" id="TIGR02469">
    <property type="entry name" value="CbiT"/>
    <property type="match status" value="1"/>
</dbReference>
<sequence length="404" mass="42644">MTAPWLTVIGLGEDGVDGVSAVARRLLADAEIVYGGRRHLDLAGSVSAEKRPWPSPLAAGLDEIEASRGRRVVVLATGDPMWFGIGATLARRIPADQMRVLPAPSAFQLAAARMGWPLAEVETVTLHGRPAERLKLALVPGARILALTVADSPRTVAAMLTDAGYGDSPLVALEHLGGPSERRVEGLARDWDFDVAPLHTLAIECVAGSDALLLPRVPGLPDEAFRHDGKMTKREVRALTLARLMPLPDALLWDIGAGCGSVAIEWMRAAPRAHAIAIEPRADRRAIMAENALALGVPDLDIRDGTAPDALEDLRAPDAIFIGGGLSKAVFEASFAALKPGGRLVANAVTLESEAILLALHASHGGDLVRLAVSRASAVGSLTGWRPAMPVTQWSLVKSRGYDS</sequence>
<keyword evidence="5" id="KW-0949">S-adenosyl-L-methionine</keyword>
<keyword evidence="2" id="KW-0169">Cobalamin biosynthesis</keyword>
<reference evidence="7 8" key="1">
    <citation type="submission" date="2018-04" db="EMBL/GenBank/DDBJ databases">
        <title>Genomic Encyclopedia of Archaeal and Bacterial Type Strains, Phase II (KMG-II): from individual species to whole genera.</title>
        <authorList>
            <person name="Goeker M."/>
        </authorList>
    </citation>
    <scope>NUCLEOTIDE SEQUENCE [LARGE SCALE GENOMIC DNA]</scope>
    <source>
        <strain evidence="7 8">DSM 23382</strain>
    </source>
</reference>
<dbReference type="RefSeq" id="WP_107988202.1">
    <property type="nucleotide sequence ID" value="NZ_QAYG01000001.1"/>
</dbReference>
<feature type="domain" description="Tetrapyrrole methylase" evidence="6">
    <location>
        <begin position="6"/>
        <end position="189"/>
    </location>
</feature>
<dbReference type="Pfam" id="PF00590">
    <property type="entry name" value="TP_methylase"/>
    <property type="match status" value="1"/>
</dbReference>
<dbReference type="CDD" id="cd11644">
    <property type="entry name" value="Precorrin-6Y-MT"/>
    <property type="match status" value="1"/>
</dbReference>
<keyword evidence="3 7" id="KW-0489">Methyltransferase</keyword>
<dbReference type="InterPro" id="IPR035996">
    <property type="entry name" value="4pyrrol_Methylase_sf"/>
</dbReference>
<accession>A0A2T5VFY1</accession>
<comment type="caution">
    <text evidence="7">The sequence shown here is derived from an EMBL/GenBank/DDBJ whole genome shotgun (WGS) entry which is preliminary data.</text>
</comment>
<name>A0A2T5VFY1_9HYPH</name>
<dbReference type="PANTHER" id="PTHR43182:SF1">
    <property type="entry name" value="COBALT-PRECORRIN-7 C(5)-METHYLTRANSFERASE"/>
    <property type="match status" value="1"/>
</dbReference>
<dbReference type="EMBL" id="QAYG01000001">
    <property type="protein sequence ID" value="PTW62667.1"/>
    <property type="molecule type" value="Genomic_DNA"/>
</dbReference>
<dbReference type="CDD" id="cd02440">
    <property type="entry name" value="AdoMet_MTases"/>
    <property type="match status" value="1"/>
</dbReference>
<gene>
    <name evidence="7" type="ORF">C8N35_101714</name>
</gene>
<dbReference type="UniPathway" id="UPA00148"/>
<dbReference type="Gene3D" id="3.40.1010.10">
    <property type="entry name" value="Cobalt-precorrin-4 Transmethylase, Domain 1"/>
    <property type="match status" value="1"/>
</dbReference>
<dbReference type="Proteomes" id="UP000244081">
    <property type="component" value="Unassembled WGS sequence"/>
</dbReference>
<evidence type="ECO:0000256" key="5">
    <source>
        <dbReference type="ARBA" id="ARBA00022691"/>
    </source>
</evidence>
<dbReference type="PIRSF" id="PIRSF036428">
    <property type="entry name" value="CobL"/>
    <property type="match status" value="1"/>
</dbReference>
<dbReference type="OrthoDB" id="9787825at2"/>
<dbReference type="InterPro" id="IPR006365">
    <property type="entry name" value="Cbl_synth_CobL"/>
</dbReference>
<evidence type="ECO:0000259" key="6">
    <source>
        <dbReference type="Pfam" id="PF00590"/>
    </source>
</evidence>
<dbReference type="PANTHER" id="PTHR43182">
    <property type="entry name" value="COBALT-PRECORRIN-6B C(15)-METHYLTRANSFERASE (DECARBOXYLATING)"/>
    <property type="match status" value="1"/>
</dbReference>
<dbReference type="InterPro" id="IPR014777">
    <property type="entry name" value="4pyrrole_Mease_sub1"/>
</dbReference>
<dbReference type="InterPro" id="IPR000878">
    <property type="entry name" value="4pyrrol_Mease"/>
</dbReference>
<dbReference type="InterPro" id="IPR050714">
    <property type="entry name" value="Cobalamin_biosynth_MTase"/>
</dbReference>
<evidence type="ECO:0000256" key="4">
    <source>
        <dbReference type="ARBA" id="ARBA00022679"/>
    </source>
</evidence>
<evidence type="ECO:0000256" key="3">
    <source>
        <dbReference type="ARBA" id="ARBA00022603"/>
    </source>
</evidence>
<dbReference type="InterPro" id="IPR029063">
    <property type="entry name" value="SAM-dependent_MTases_sf"/>
</dbReference>
<dbReference type="NCBIfam" id="TIGR02467">
    <property type="entry name" value="CbiE"/>
    <property type="match status" value="1"/>
</dbReference>